<keyword evidence="5" id="KW-0479">Metal-binding</keyword>
<feature type="compositionally biased region" description="Polar residues" evidence="8">
    <location>
        <begin position="149"/>
        <end position="167"/>
    </location>
</feature>
<dbReference type="Pfam" id="PF10601">
    <property type="entry name" value="zf-LITAF-like"/>
    <property type="match status" value="1"/>
</dbReference>
<keyword evidence="6" id="KW-0862">Zinc</keyword>
<sequence length="339" mass="37358">MSKYQGYPYVTKIVNDVPTIDSATASQWAHLPRKPIQPPLPRPTGSGAGSSRDNVSTPSESRPPTTQKKPDDDDNPVVYIDLPSPDESDICTSIQTPSIEPEYVQNTFLYDPFDNKRIDVSKREEAGSSSSNSASNDRTSPTAGPPRQPTQASSSSRPYDAQPSGSRPTPPRSLPGFMEKESLIYGGHGANEFPLSPIPISDFPEPPPAYTEVAKPPSTTPQSPTPAPEPPRTQVILPSQEPVHPSEILHYNPNNRKFLRCQHCNSNVHTMVIKQNGTVTYIFAILLCFLFMPLVFFVFCSDCLKEKTHYCPNCNKRIGFEVPVVGSNIHFEKPSNSSY</sequence>
<evidence type="ECO:0000256" key="2">
    <source>
        <dbReference type="ARBA" id="ARBA00004481"/>
    </source>
</evidence>
<dbReference type="PANTHER" id="PTHR23292">
    <property type="entry name" value="LIPOPOLYSACCHARIDE-INDUCED TUMOR NECROSIS FACTOR-ALPHA FACTOR"/>
    <property type="match status" value="1"/>
</dbReference>
<evidence type="ECO:0000259" key="10">
    <source>
        <dbReference type="PROSITE" id="PS51837"/>
    </source>
</evidence>
<accession>A0A8S1BIU4</accession>
<feature type="compositionally biased region" description="Polar residues" evidence="8">
    <location>
        <begin position="90"/>
        <end position="104"/>
    </location>
</feature>
<dbReference type="GO" id="GO:0031902">
    <property type="term" value="C:late endosome membrane"/>
    <property type="evidence" value="ECO:0007669"/>
    <property type="project" value="UniProtKB-SubCell"/>
</dbReference>
<evidence type="ECO:0000256" key="7">
    <source>
        <dbReference type="ARBA" id="ARBA00023136"/>
    </source>
</evidence>
<feature type="transmembrane region" description="Helical" evidence="9">
    <location>
        <begin position="279"/>
        <end position="300"/>
    </location>
</feature>
<dbReference type="EMBL" id="CADEBD010000620">
    <property type="protein sequence ID" value="CAB3258252.1"/>
    <property type="molecule type" value="Genomic_DNA"/>
</dbReference>
<feature type="domain" description="LITAF" evidence="10">
    <location>
        <begin position="240"/>
        <end position="323"/>
    </location>
</feature>
<dbReference type="InterPro" id="IPR037519">
    <property type="entry name" value="LITAF_fam"/>
</dbReference>
<dbReference type="AlphaFoldDB" id="A0A8S1BIU4"/>
<dbReference type="PROSITE" id="PS51837">
    <property type="entry name" value="LITAF"/>
    <property type="match status" value="1"/>
</dbReference>
<feature type="region of interest" description="Disordered" evidence="8">
    <location>
        <begin position="196"/>
        <end position="234"/>
    </location>
</feature>
<dbReference type="Proteomes" id="UP000494256">
    <property type="component" value="Unassembled WGS sequence"/>
</dbReference>
<keyword evidence="9" id="KW-0812">Transmembrane</keyword>
<dbReference type="InterPro" id="IPR006629">
    <property type="entry name" value="LITAF"/>
</dbReference>
<evidence type="ECO:0000313" key="11">
    <source>
        <dbReference type="EMBL" id="CAB3258252.1"/>
    </source>
</evidence>
<evidence type="ECO:0000256" key="6">
    <source>
        <dbReference type="ARBA" id="ARBA00022833"/>
    </source>
</evidence>
<gene>
    <name evidence="11" type="ORF">APLA_LOCUS16186</name>
</gene>
<proteinExistence type="inferred from homology"/>
<evidence type="ECO:0000256" key="4">
    <source>
        <dbReference type="ARBA" id="ARBA00005975"/>
    </source>
</evidence>
<evidence type="ECO:0000256" key="9">
    <source>
        <dbReference type="SAM" id="Phobius"/>
    </source>
</evidence>
<comment type="caution">
    <text evidence="11">The sequence shown here is derived from an EMBL/GenBank/DDBJ whole genome shotgun (WGS) entry which is preliminary data.</text>
</comment>
<feature type="compositionally biased region" description="Polar residues" evidence="8">
    <location>
        <begin position="49"/>
        <end position="62"/>
    </location>
</feature>
<comment type="subcellular location">
    <subcellularLocation>
        <location evidence="2">Endosome membrane</location>
        <topology evidence="2">Peripheral membrane protein</topology>
    </subcellularLocation>
    <subcellularLocation>
        <location evidence="1">Late endosome membrane</location>
    </subcellularLocation>
    <subcellularLocation>
        <location evidence="3">Lysosome membrane</location>
        <topology evidence="3">Peripheral membrane protein</topology>
        <orientation evidence="3">Cytoplasmic side</orientation>
    </subcellularLocation>
</comment>
<dbReference type="PANTHER" id="PTHR23292:SF6">
    <property type="entry name" value="FI16602P1-RELATED"/>
    <property type="match status" value="1"/>
</dbReference>
<organism evidence="11 12">
    <name type="scientific">Arctia plantaginis</name>
    <name type="common">Wood tiger moth</name>
    <name type="synonym">Phalaena plantaginis</name>
    <dbReference type="NCBI Taxonomy" id="874455"/>
    <lineage>
        <taxon>Eukaryota</taxon>
        <taxon>Metazoa</taxon>
        <taxon>Ecdysozoa</taxon>
        <taxon>Arthropoda</taxon>
        <taxon>Hexapoda</taxon>
        <taxon>Insecta</taxon>
        <taxon>Pterygota</taxon>
        <taxon>Neoptera</taxon>
        <taxon>Endopterygota</taxon>
        <taxon>Lepidoptera</taxon>
        <taxon>Glossata</taxon>
        <taxon>Ditrysia</taxon>
        <taxon>Noctuoidea</taxon>
        <taxon>Erebidae</taxon>
        <taxon>Arctiinae</taxon>
        <taxon>Arctia</taxon>
    </lineage>
</organism>
<reference evidence="11 12" key="1">
    <citation type="submission" date="2020-04" db="EMBL/GenBank/DDBJ databases">
        <authorList>
            <person name="Wallbank WR R."/>
            <person name="Pardo Diaz C."/>
            <person name="Kozak K."/>
            <person name="Martin S."/>
            <person name="Jiggins C."/>
            <person name="Moest M."/>
            <person name="Warren A I."/>
            <person name="Byers J.R.P. K."/>
            <person name="Montejo-Kovacevich G."/>
            <person name="Yen C E."/>
        </authorList>
    </citation>
    <scope>NUCLEOTIDE SEQUENCE [LARGE SCALE GENOMIC DNA]</scope>
</reference>
<protein>
    <recommendedName>
        <fullName evidence="10">LITAF domain-containing protein</fullName>
    </recommendedName>
</protein>
<evidence type="ECO:0000256" key="5">
    <source>
        <dbReference type="ARBA" id="ARBA00022723"/>
    </source>
</evidence>
<dbReference type="SMART" id="SM00714">
    <property type="entry name" value="LITAF"/>
    <property type="match status" value="1"/>
</dbReference>
<evidence type="ECO:0000256" key="8">
    <source>
        <dbReference type="SAM" id="MobiDB-lite"/>
    </source>
</evidence>
<evidence type="ECO:0000256" key="1">
    <source>
        <dbReference type="ARBA" id="ARBA00004414"/>
    </source>
</evidence>
<name>A0A8S1BIU4_ARCPL</name>
<evidence type="ECO:0000256" key="3">
    <source>
        <dbReference type="ARBA" id="ARBA00004630"/>
    </source>
</evidence>
<dbReference type="GO" id="GO:0005765">
    <property type="term" value="C:lysosomal membrane"/>
    <property type="evidence" value="ECO:0007669"/>
    <property type="project" value="UniProtKB-SubCell"/>
</dbReference>
<keyword evidence="7 9" id="KW-0472">Membrane</keyword>
<evidence type="ECO:0000313" key="12">
    <source>
        <dbReference type="Proteomes" id="UP000494256"/>
    </source>
</evidence>
<comment type="similarity">
    <text evidence="4">Belongs to the CDIP1/LITAF family.</text>
</comment>
<dbReference type="OrthoDB" id="6917049at2759"/>
<dbReference type="GO" id="GO:0008270">
    <property type="term" value="F:zinc ion binding"/>
    <property type="evidence" value="ECO:0007669"/>
    <property type="project" value="TreeGrafter"/>
</dbReference>
<feature type="region of interest" description="Disordered" evidence="8">
    <location>
        <begin position="119"/>
        <end position="177"/>
    </location>
</feature>
<feature type="region of interest" description="Disordered" evidence="8">
    <location>
        <begin position="28"/>
        <end position="104"/>
    </location>
</feature>
<keyword evidence="9" id="KW-1133">Transmembrane helix</keyword>